<organism evidence="1">
    <name type="scientific">Anguilla anguilla</name>
    <name type="common">European freshwater eel</name>
    <name type="synonym">Muraena anguilla</name>
    <dbReference type="NCBI Taxonomy" id="7936"/>
    <lineage>
        <taxon>Eukaryota</taxon>
        <taxon>Metazoa</taxon>
        <taxon>Chordata</taxon>
        <taxon>Craniata</taxon>
        <taxon>Vertebrata</taxon>
        <taxon>Euteleostomi</taxon>
        <taxon>Actinopterygii</taxon>
        <taxon>Neopterygii</taxon>
        <taxon>Teleostei</taxon>
        <taxon>Anguilliformes</taxon>
        <taxon>Anguillidae</taxon>
        <taxon>Anguilla</taxon>
    </lineage>
</organism>
<dbReference type="EMBL" id="GBXM01104518">
    <property type="protein sequence ID" value="JAH04059.1"/>
    <property type="molecule type" value="Transcribed_RNA"/>
</dbReference>
<proteinExistence type="predicted"/>
<sequence>MRLCILTARKTACYSFVLLRNVQIQTAPVHKRISLAFKDKYTRFEKISLNGSKYKKAKLMT</sequence>
<evidence type="ECO:0000313" key="1">
    <source>
        <dbReference type="EMBL" id="JAH04059.1"/>
    </source>
</evidence>
<dbReference type="AlphaFoldDB" id="A0A0E9PHP5"/>
<protein>
    <submittedName>
        <fullName evidence="1">Uncharacterized protein</fullName>
    </submittedName>
</protein>
<reference evidence="1" key="1">
    <citation type="submission" date="2014-11" db="EMBL/GenBank/DDBJ databases">
        <authorList>
            <person name="Amaro Gonzalez C."/>
        </authorList>
    </citation>
    <scope>NUCLEOTIDE SEQUENCE</scope>
</reference>
<reference evidence="1" key="2">
    <citation type="journal article" date="2015" name="Fish Shellfish Immunol.">
        <title>Early steps in the European eel (Anguilla anguilla)-Vibrio vulnificus interaction in the gills: Role of the RtxA13 toxin.</title>
        <authorList>
            <person name="Callol A."/>
            <person name="Pajuelo D."/>
            <person name="Ebbesson L."/>
            <person name="Teles M."/>
            <person name="MacKenzie S."/>
            <person name="Amaro C."/>
        </authorList>
    </citation>
    <scope>NUCLEOTIDE SEQUENCE</scope>
</reference>
<accession>A0A0E9PHP5</accession>
<name>A0A0E9PHP5_ANGAN</name>